<feature type="active site" description="Thioimidate intermediate" evidence="12 13">
    <location>
        <position position="330"/>
    </location>
</feature>
<protein>
    <recommendedName>
        <fullName evidence="12 17">Inosine-5'-monophosphate dehydrogenase</fullName>
        <shortName evidence="12">IMP dehydrogenase</shortName>
        <shortName evidence="12">IMPD</shortName>
        <shortName evidence="12">IMPDH</shortName>
        <ecNumber evidence="12 17">1.1.1.205</ecNumber>
    </recommendedName>
</protein>
<dbReference type="GO" id="GO:0000166">
    <property type="term" value="F:nucleotide binding"/>
    <property type="evidence" value="ECO:0007669"/>
    <property type="project" value="UniProtKB-UniRule"/>
</dbReference>
<evidence type="ECO:0000256" key="7">
    <source>
        <dbReference type="ARBA" id="ARBA00023002"/>
    </source>
</evidence>
<evidence type="ECO:0000256" key="8">
    <source>
        <dbReference type="ARBA" id="ARBA00023027"/>
    </source>
</evidence>
<dbReference type="HAMAP" id="MF_01964">
    <property type="entry name" value="IMPDH"/>
    <property type="match status" value="1"/>
</dbReference>
<comment type="similarity">
    <text evidence="2 12 16">Belongs to the IMPDH/GMPR family.</text>
</comment>
<dbReference type="Pfam" id="PF00478">
    <property type="entry name" value="IMPDH"/>
    <property type="match status" value="1"/>
</dbReference>
<keyword evidence="7 12" id="KW-0560">Oxidoreductase</keyword>
<dbReference type="CDD" id="cd04601">
    <property type="entry name" value="CBS_pair_IMPDH"/>
    <property type="match status" value="1"/>
</dbReference>
<comment type="function">
    <text evidence="11 12">Catalyzes the conversion of inosine 5'-phosphate (IMP) to xanthosine 5'-phosphate (XMP), the first committed and rate-limiting step in the de novo synthesis of guanine nucleotides, and therefore plays an important role in the regulation of cell growth.</text>
</comment>
<evidence type="ECO:0000256" key="4">
    <source>
        <dbReference type="ARBA" id="ARBA00022749"/>
    </source>
</evidence>
<comment type="caution">
    <text evidence="12">Lacks conserved residue(s) required for the propagation of feature annotation.</text>
</comment>
<comment type="subcellular location">
    <subcellularLocation>
        <location evidence="12">Cytoplasm</location>
    </subcellularLocation>
</comment>
<feature type="binding site" evidence="12 14">
    <location>
        <begin position="323"/>
        <end position="325"/>
    </location>
    <ligand>
        <name>NAD(+)</name>
        <dbReference type="ChEBI" id="CHEBI:57540"/>
    </ligand>
</feature>
<dbReference type="InterPro" id="IPR015875">
    <property type="entry name" value="IMP_DH/GMP_Rdtase_CS"/>
</dbReference>
<dbReference type="PANTHER" id="PTHR11911">
    <property type="entry name" value="INOSINE-5-MONOPHOSPHATE DEHYDROGENASE RELATED"/>
    <property type="match status" value="1"/>
</dbReference>
<dbReference type="SUPFAM" id="SSF51412">
    <property type="entry name" value="Inosine monophosphate dehydrogenase (IMPDH)"/>
    <property type="match status" value="2"/>
</dbReference>
<dbReference type="GO" id="GO:0003938">
    <property type="term" value="F:IMP dehydrogenase activity"/>
    <property type="evidence" value="ECO:0007669"/>
    <property type="project" value="UniProtKB-UniRule"/>
</dbReference>
<name>A0A7R9TWV1_9VIRI</name>
<feature type="binding site" description="in other chain" evidence="12 15">
    <location>
        <position position="325"/>
    </location>
    <ligand>
        <name>K(+)</name>
        <dbReference type="ChEBI" id="CHEBI:29103"/>
        <note>ligand shared between two tetrameric partners</note>
    </ligand>
</feature>
<keyword evidence="6 12" id="KW-0630">Potassium</keyword>
<keyword evidence="9" id="KW-0129">CBS domain</keyword>
<feature type="binding site" evidence="12">
    <location>
        <begin position="386"/>
        <end position="387"/>
    </location>
    <ligand>
        <name>IMP</name>
        <dbReference type="ChEBI" id="CHEBI:58053"/>
    </ligand>
</feature>
<dbReference type="PANTHER" id="PTHR11911:SF111">
    <property type="entry name" value="INOSINE-5'-MONOPHOSPHATE DEHYDROGENASE"/>
    <property type="match status" value="1"/>
</dbReference>
<comment type="cofactor">
    <cofactor evidence="1 12">
        <name>K(+)</name>
        <dbReference type="ChEBI" id="CHEBI:29103"/>
    </cofactor>
</comment>
<keyword evidence="8 12" id="KW-0520">NAD</keyword>
<feature type="binding site" description="in other chain" evidence="12 15">
    <location>
        <position position="330"/>
    </location>
    <ligand>
        <name>K(+)</name>
        <dbReference type="ChEBI" id="CHEBI:29103"/>
        <note>ligand shared between two tetrameric partners</note>
    </ligand>
</feature>
<dbReference type="PROSITE" id="PS00487">
    <property type="entry name" value="IMP_DH_GMP_RED"/>
    <property type="match status" value="1"/>
</dbReference>
<evidence type="ECO:0000256" key="1">
    <source>
        <dbReference type="ARBA" id="ARBA00001958"/>
    </source>
</evidence>
<evidence type="ECO:0000256" key="3">
    <source>
        <dbReference type="ARBA" id="ARBA00022723"/>
    </source>
</evidence>
<evidence type="ECO:0000256" key="6">
    <source>
        <dbReference type="ARBA" id="ARBA00022958"/>
    </source>
</evidence>
<evidence type="ECO:0000256" key="10">
    <source>
        <dbReference type="ARBA" id="ARBA00048028"/>
    </source>
</evidence>
<evidence type="ECO:0000313" key="19">
    <source>
        <dbReference type="EMBL" id="CAD8246188.1"/>
    </source>
</evidence>
<keyword evidence="5 12" id="KW-0658">Purine biosynthesis</keyword>
<feature type="domain" description="IMP dehydrogenase/GMP reductase" evidence="18">
    <location>
        <begin position="26"/>
        <end position="501"/>
    </location>
</feature>
<dbReference type="GO" id="GO:0006183">
    <property type="term" value="P:GTP biosynthetic process"/>
    <property type="evidence" value="ECO:0007669"/>
    <property type="project" value="TreeGrafter"/>
</dbReference>
<keyword evidence="4 12" id="KW-0332">GMP biosynthesis</keyword>
<sequence length="511" mass="53502">MASSDEFGAFYDGFSARQVFTQGVTYTYDDIIMHPGHIDFGAETVDLSTKLSKRVSIGVPMVSSPMDTVTGATMAAAMASVGAAGVVHYNQTIAEQTAAVREATQYRRLYDVRVPTLGPDATVADVHKLRGSHSRGDDVDVLVTDTGAIGGKLLGVVTNRDVEFVEDAHTALREVMTADVTTVEAGVAAEDAYAQLAACKKGLLPVVDANGCAVAALARADLRSLRACPQAPAPPTADASGKLRIAAAIGTREDDKTRAAELVAAGACAVVLDSSQGDSVFQINMLKYLKQTHPELDVICGNVVCGAQAQRLIQAGADGLRVGMGSGSICTTQEVCAVGRGQATAVYHVGRIARAAGVPFMADGGIQNSGNITKALALGASAVMCGSLFAGTEESPGDYFMYEGKRVKRYRGMGSLEAMQQGSDTRYLSDKSRLKIAQGVSGAVADKGSIFKTVPFLTHAVKQGFQDFGAKSLADAHAKLDAGELRMECRSGAAQKEGNVHDMVAYTKRSW</sequence>
<accession>A0A7R9TWV1</accession>
<evidence type="ECO:0000256" key="12">
    <source>
        <dbReference type="HAMAP-Rule" id="MF_03156"/>
    </source>
</evidence>
<dbReference type="Gene3D" id="3.20.20.70">
    <property type="entry name" value="Aldolase class I"/>
    <property type="match status" value="1"/>
</dbReference>
<reference evidence="19" key="1">
    <citation type="submission" date="2021-01" db="EMBL/GenBank/DDBJ databases">
        <authorList>
            <person name="Corre E."/>
            <person name="Pelletier E."/>
            <person name="Niang G."/>
            <person name="Scheremetjew M."/>
            <person name="Finn R."/>
            <person name="Kale V."/>
            <person name="Holt S."/>
            <person name="Cochrane G."/>
            <person name="Meng A."/>
            <person name="Brown T."/>
            <person name="Cohen L."/>
        </authorList>
    </citation>
    <scope>NUCLEOTIDE SEQUENCE</scope>
    <source>
        <strain evidence="19">CCMP1413</strain>
    </source>
</reference>
<dbReference type="NCBIfam" id="TIGR01302">
    <property type="entry name" value="IMP_dehydrog"/>
    <property type="match status" value="1"/>
</dbReference>
<gene>
    <name evidence="19" type="ORF">PCOL08062_LOCUS9537</name>
</gene>
<dbReference type="GO" id="GO:0005737">
    <property type="term" value="C:cytoplasm"/>
    <property type="evidence" value="ECO:0007669"/>
    <property type="project" value="UniProtKB-SubCell"/>
</dbReference>
<dbReference type="InterPro" id="IPR013785">
    <property type="entry name" value="Aldolase_TIM"/>
</dbReference>
<comment type="activity regulation">
    <text evidence="12">Mycophenolic acid (MPA) is a non-competitive inhibitor that prevents formation of the closed enzyme conformation by binding to the same site as the amobile flap. In contrast, mizoribine monophosphate (MZP) is a competitive inhibitor that induces the closed conformation. MPA is a potent inhibitor of mammalian IMPDHs but a poor inhibitor of the bacterial enzymes. MZP is a more potent inhibitor of bacterial IMPDH.</text>
</comment>
<feature type="active site" description="Proton acceptor" evidence="12 13">
    <location>
        <position position="426"/>
    </location>
</feature>
<keyword evidence="3 12" id="KW-0479">Metal-binding</keyword>
<proteinExistence type="inferred from homology"/>
<evidence type="ECO:0000256" key="14">
    <source>
        <dbReference type="PIRSR" id="PIRSR000130-3"/>
    </source>
</evidence>
<dbReference type="EMBL" id="HBDZ01012424">
    <property type="protein sequence ID" value="CAD8246188.1"/>
    <property type="molecule type" value="Transcribed_RNA"/>
</dbReference>
<evidence type="ECO:0000259" key="18">
    <source>
        <dbReference type="Pfam" id="PF00478"/>
    </source>
</evidence>
<keyword evidence="12" id="KW-0963">Cytoplasm</keyword>
<dbReference type="GO" id="GO:0046872">
    <property type="term" value="F:metal ion binding"/>
    <property type="evidence" value="ECO:0007669"/>
    <property type="project" value="UniProtKB-UniRule"/>
</dbReference>
<comment type="pathway">
    <text evidence="12 17">Purine metabolism; XMP biosynthesis via de novo pathway; XMP from IMP: step 1/1.</text>
</comment>
<dbReference type="CDD" id="cd00381">
    <property type="entry name" value="IMPDH"/>
    <property type="match status" value="1"/>
</dbReference>
<evidence type="ECO:0000256" key="17">
    <source>
        <dbReference type="RuleBase" id="RU003928"/>
    </source>
</evidence>
<dbReference type="FunFam" id="3.20.20.70:FF:000086">
    <property type="entry name" value="IMP dehydrogenase, putative"/>
    <property type="match status" value="1"/>
</dbReference>
<evidence type="ECO:0000256" key="9">
    <source>
        <dbReference type="ARBA" id="ARBA00023122"/>
    </source>
</evidence>
<feature type="binding site" evidence="12">
    <location>
        <position position="328"/>
    </location>
    <ligand>
        <name>IMP</name>
        <dbReference type="ChEBI" id="CHEBI:58053"/>
    </ligand>
</feature>
<comment type="subunit">
    <text evidence="12">Homotetramer.</text>
</comment>
<evidence type="ECO:0000256" key="16">
    <source>
        <dbReference type="RuleBase" id="RU003927"/>
    </source>
</evidence>
<evidence type="ECO:0000256" key="2">
    <source>
        <dbReference type="ARBA" id="ARBA00005502"/>
    </source>
</evidence>
<feature type="binding site" evidence="12 14">
    <location>
        <begin position="273"/>
        <end position="275"/>
    </location>
    <ligand>
        <name>NAD(+)</name>
        <dbReference type="ChEBI" id="CHEBI:57540"/>
    </ligand>
</feature>
<dbReference type="GO" id="GO:0006177">
    <property type="term" value="P:GMP biosynthetic process"/>
    <property type="evidence" value="ECO:0007669"/>
    <property type="project" value="UniProtKB-UniRule"/>
</dbReference>
<dbReference type="UniPathway" id="UPA00601">
    <property type="reaction ID" value="UER00295"/>
</dbReference>
<organism evidence="19">
    <name type="scientific">Prasinoderma coloniale</name>
    <dbReference type="NCBI Taxonomy" id="156133"/>
    <lineage>
        <taxon>Eukaryota</taxon>
        <taxon>Viridiplantae</taxon>
        <taxon>Prasinodermophyta</taxon>
        <taxon>Prasinodermophyceae</taxon>
        <taxon>Prasinodermales</taxon>
        <taxon>Prasinodermaceae</taxon>
        <taxon>Prasinoderma</taxon>
    </lineage>
</organism>
<dbReference type="AlphaFoldDB" id="A0A7R9TWV1"/>
<dbReference type="SMART" id="SM01240">
    <property type="entry name" value="IMPDH"/>
    <property type="match status" value="1"/>
</dbReference>
<feature type="binding site" evidence="12">
    <location>
        <begin position="363"/>
        <end position="365"/>
    </location>
    <ligand>
        <name>IMP</name>
        <dbReference type="ChEBI" id="CHEBI:58053"/>
    </ligand>
</feature>
<dbReference type="InterPro" id="IPR001093">
    <property type="entry name" value="IMP_DH_GMPRt"/>
</dbReference>
<comment type="catalytic activity">
    <reaction evidence="10 12 17">
        <text>IMP + NAD(+) + H2O = XMP + NADH + H(+)</text>
        <dbReference type="Rhea" id="RHEA:11708"/>
        <dbReference type="ChEBI" id="CHEBI:15377"/>
        <dbReference type="ChEBI" id="CHEBI:15378"/>
        <dbReference type="ChEBI" id="CHEBI:57464"/>
        <dbReference type="ChEBI" id="CHEBI:57540"/>
        <dbReference type="ChEBI" id="CHEBI:57945"/>
        <dbReference type="ChEBI" id="CHEBI:58053"/>
        <dbReference type="EC" id="1.1.1.205"/>
    </reaction>
</comment>
<feature type="binding site" description="in other chain" evidence="12 15">
    <location>
        <position position="327"/>
    </location>
    <ligand>
        <name>K(+)</name>
        <dbReference type="ChEBI" id="CHEBI:29103"/>
        <note>ligand shared between two tetrameric partners</note>
    </ligand>
</feature>
<dbReference type="InterPro" id="IPR005990">
    <property type="entry name" value="IMP_DH"/>
</dbReference>
<dbReference type="EC" id="1.1.1.205" evidence="12 17"/>
<dbReference type="PIRSF" id="PIRSF000130">
    <property type="entry name" value="IMPDH"/>
    <property type="match status" value="1"/>
</dbReference>
<evidence type="ECO:0000256" key="15">
    <source>
        <dbReference type="PIRSR" id="PIRSR000130-4"/>
    </source>
</evidence>
<feature type="binding site" evidence="12">
    <location>
        <begin position="410"/>
        <end position="414"/>
    </location>
    <ligand>
        <name>IMP</name>
        <dbReference type="ChEBI" id="CHEBI:58053"/>
    </ligand>
</feature>
<feature type="binding site" evidence="12">
    <location>
        <position position="438"/>
    </location>
    <ligand>
        <name>IMP</name>
        <dbReference type="ChEBI" id="CHEBI:58053"/>
    </ligand>
</feature>
<evidence type="ECO:0000256" key="5">
    <source>
        <dbReference type="ARBA" id="ARBA00022755"/>
    </source>
</evidence>
<evidence type="ECO:0000256" key="11">
    <source>
        <dbReference type="ARBA" id="ARBA00056556"/>
    </source>
</evidence>
<evidence type="ECO:0000256" key="13">
    <source>
        <dbReference type="PIRSR" id="PIRSR000130-1"/>
    </source>
</evidence>